<protein>
    <submittedName>
        <fullName evidence="2">Uncharacterized protein</fullName>
    </submittedName>
</protein>
<comment type="caution">
    <text evidence="2">The sequence shown here is derived from an EMBL/GenBank/DDBJ whole genome shotgun (WGS) entry which is preliminary data.</text>
</comment>
<dbReference type="EMBL" id="JAGYWB010000010">
    <property type="protein sequence ID" value="KAI0507303.1"/>
    <property type="molecule type" value="Genomic_DNA"/>
</dbReference>
<dbReference type="Proteomes" id="UP000829196">
    <property type="component" value="Unassembled WGS sequence"/>
</dbReference>
<organism evidence="2 3">
    <name type="scientific">Dendrobium nobile</name>
    <name type="common">Orchid</name>
    <dbReference type="NCBI Taxonomy" id="94219"/>
    <lineage>
        <taxon>Eukaryota</taxon>
        <taxon>Viridiplantae</taxon>
        <taxon>Streptophyta</taxon>
        <taxon>Embryophyta</taxon>
        <taxon>Tracheophyta</taxon>
        <taxon>Spermatophyta</taxon>
        <taxon>Magnoliopsida</taxon>
        <taxon>Liliopsida</taxon>
        <taxon>Asparagales</taxon>
        <taxon>Orchidaceae</taxon>
        <taxon>Epidendroideae</taxon>
        <taxon>Malaxideae</taxon>
        <taxon>Dendrobiinae</taxon>
        <taxon>Dendrobium</taxon>
    </lineage>
</organism>
<dbReference type="AlphaFoldDB" id="A0A8T3B7B3"/>
<keyword evidence="1" id="KW-1133">Transmembrane helix</keyword>
<keyword evidence="1" id="KW-0472">Membrane</keyword>
<evidence type="ECO:0000256" key="1">
    <source>
        <dbReference type="SAM" id="Phobius"/>
    </source>
</evidence>
<sequence length="132" mass="14818">MSHLTVSTPDATYAVGLQGSNYSKKAKSSEFSIIPPTDLSNVQSSSAFFRSLALKGFDGLFSVWGTTKQQDGEKEEEEEKEECNDYFQMNEISSRIYTSTPAEFTVIDRVMISLVFFSWIVYLTILKSLKIG</sequence>
<evidence type="ECO:0000313" key="3">
    <source>
        <dbReference type="Proteomes" id="UP000829196"/>
    </source>
</evidence>
<dbReference type="OrthoDB" id="782148at2759"/>
<proteinExistence type="predicted"/>
<accession>A0A8T3B7B3</accession>
<gene>
    <name evidence="2" type="ORF">KFK09_013425</name>
</gene>
<reference evidence="2" key="1">
    <citation type="journal article" date="2022" name="Front. Genet.">
        <title>Chromosome-Scale Assembly of the Dendrobium nobile Genome Provides Insights Into the Molecular Mechanism of the Biosynthesis of the Medicinal Active Ingredient of Dendrobium.</title>
        <authorList>
            <person name="Xu Q."/>
            <person name="Niu S.-C."/>
            <person name="Li K.-L."/>
            <person name="Zheng P.-J."/>
            <person name="Zhang X.-J."/>
            <person name="Jia Y."/>
            <person name="Liu Y."/>
            <person name="Niu Y.-X."/>
            <person name="Yu L.-H."/>
            <person name="Chen D.-F."/>
            <person name="Zhang G.-Q."/>
        </authorList>
    </citation>
    <scope>NUCLEOTIDE SEQUENCE</scope>
    <source>
        <tissue evidence="2">Leaf</tissue>
    </source>
</reference>
<name>A0A8T3B7B3_DENNO</name>
<evidence type="ECO:0000313" key="2">
    <source>
        <dbReference type="EMBL" id="KAI0507303.1"/>
    </source>
</evidence>
<keyword evidence="3" id="KW-1185">Reference proteome</keyword>
<feature type="transmembrane region" description="Helical" evidence="1">
    <location>
        <begin position="110"/>
        <end position="129"/>
    </location>
</feature>
<keyword evidence="1" id="KW-0812">Transmembrane</keyword>